<comment type="catalytic activity">
    <reaction evidence="1">
        <text>Hydrolysis of terminal, non-reducing beta-D-mannose residues in beta-D-mannosides.</text>
        <dbReference type="EC" id="3.2.1.25"/>
    </reaction>
</comment>
<dbReference type="eggNOG" id="KOG2230">
    <property type="taxonomic scope" value="Eukaryota"/>
</dbReference>
<dbReference type="InterPro" id="IPR013783">
    <property type="entry name" value="Ig-like_fold"/>
</dbReference>
<proteinExistence type="predicted"/>
<name>W3X1M4_PESFW</name>
<dbReference type="Proteomes" id="UP000030651">
    <property type="component" value="Unassembled WGS sequence"/>
</dbReference>
<dbReference type="InterPro" id="IPR036156">
    <property type="entry name" value="Beta-gal/glucu_dom_sf"/>
</dbReference>
<gene>
    <name evidence="8" type="ORF">PFICI_09120</name>
</gene>
<protein>
    <recommendedName>
        <fullName evidence="3">beta-mannosidase</fullName>
        <ecNumber evidence="3">3.2.1.25</ecNumber>
    </recommendedName>
</protein>
<dbReference type="Pfam" id="PF22666">
    <property type="entry name" value="Glyco_hydro_2_N2"/>
    <property type="match status" value="1"/>
</dbReference>
<comment type="pathway">
    <text evidence="2">Glycan metabolism; N-glycan degradation.</text>
</comment>
<organism evidence="8 9">
    <name type="scientific">Pestalotiopsis fici (strain W106-1 / CGMCC3.15140)</name>
    <dbReference type="NCBI Taxonomy" id="1229662"/>
    <lineage>
        <taxon>Eukaryota</taxon>
        <taxon>Fungi</taxon>
        <taxon>Dikarya</taxon>
        <taxon>Ascomycota</taxon>
        <taxon>Pezizomycotina</taxon>
        <taxon>Sordariomycetes</taxon>
        <taxon>Xylariomycetidae</taxon>
        <taxon>Amphisphaeriales</taxon>
        <taxon>Sporocadaceae</taxon>
        <taxon>Pestalotiopsis</taxon>
    </lineage>
</organism>
<dbReference type="PANTHER" id="PTHR43730:SF1">
    <property type="entry name" value="BETA-MANNOSIDASE"/>
    <property type="match status" value="1"/>
</dbReference>
<feature type="domain" description="Mannosidase Ig/CBM-like" evidence="6">
    <location>
        <begin position="701"/>
        <end position="804"/>
    </location>
</feature>
<dbReference type="InterPro" id="IPR017853">
    <property type="entry name" value="GH"/>
</dbReference>
<dbReference type="GeneID" id="19274133"/>
<dbReference type="OMA" id="QFACASY"/>
<reference evidence="9" key="1">
    <citation type="journal article" date="2015" name="BMC Genomics">
        <title>Genomic and transcriptomic analysis of the endophytic fungus Pestalotiopsis fici reveals its lifestyle and high potential for synthesis of natural products.</title>
        <authorList>
            <person name="Wang X."/>
            <person name="Zhang X."/>
            <person name="Liu L."/>
            <person name="Xiang M."/>
            <person name="Wang W."/>
            <person name="Sun X."/>
            <person name="Che Y."/>
            <person name="Guo L."/>
            <person name="Liu G."/>
            <person name="Guo L."/>
            <person name="Wang C."/>
            <person name="Yin W.B."/>
            <person name="Stadler M."/>
            <person name="Zhang X."/>
            <person name="Liu X."/>
        </authorList>
    </citation>
    <scope>NUCLEOTIDE SEQUENCE [LARGE SCALE GENOMIC DNA]</scope>
    <source>
        <strain evidence="9">W106-1 / CGMCC3.15140</strain>
    </source>
</reference>
<keyword evidence="9" id="KW-1185">Reference proteome</keyword>
<dbReference type="InterPro" id="IPR054593">
    <property type="entry name" value="Beta-mannosidase-like_N2"/>
</dbReference>
<dbReference type="Gene3D" id="2.60.120.260">
    <property type="entry name" value="Galactose-binding domain-like"/>
    <property type="match status" value="1"/>
</dbReference>
<dbReference type="SUPFAM" id="SSF51445">
    <property type="entry name" value="(Trans)glycosidases"/>
    <property type="match status" value="1"/>
</dbReference>
<dbReference type="OrthoDB" id="2866996at2759"/>
<dbReference type="InParanoid" id="W3X1M4"/>
<dbReference type="HOGENOM" id="CLU_005015_1_1_1"/>
<evidence type="ECO:0000313" key="9">
    <source>
        <dbReference type="Proteomes" id="UP000030651"/>
    </source>
</evidence>
<dbReference type="FunFam" id="3.20.20.80:FF:000050">
    <property type="entry name" value="Beta-mannosidase B"/>
    <property type="match status" value="1"/>
</dbReference>
<dbReference type="EC" id="3.2.1.25" evidence="3"/>
<dbReference type="SUPFAM" id="SSF49785">
    <property type="entry name" value="Galactose-binding domain-like"/>
    <property type="match status" value="1"/>
</dbReference>
<evidence type="ECO:0000256" key="4">
    <source>
        <dbReference type="ARBA" id="ARBA00022801"/>
    </source>
</evidence>
<dbReference type="InterPro" id="IPR050887">
    <property type="entry name" value="Beta-mannosidase_GH2"/>
</dbReference>
<keyword evidence="4" id="KW-0378">Hydrolase</keyword>
<dbReference type="AlphaFoldDB" id="W3X1M4"/>
<accession>W3X1M4</accession>
<dbReference type="STRING" id="1229662.W3X1M4"/>
<evidence type="ECO:0000256" key="5">
    <source>
        <dbReference type="ARBA" id="ARBA00023295"/>
    </source>
</evidence>
<dbReference type="InterPro" id="IPR008979">
    <property type="entry name" value="Galactose-bd-like_sf"/>
</dbReference>
<dbReference type="GO" id="GO:0004567">
    <property type="term" value="F:beta-mannosidase activity"/>
    <property type="evidence" value="ECO:0007669"/>
    <property type="project" value="UniProtKB-EC"/>
</dbReference>
<evidence type="ECO:0000256" key="2">
    <source>
        <dbReference type="ARBA" id="ARBA00004740"/>
    </source>
</evidence>
<dbReference type="EMBL" id="KI912114">
    <property type="protein sequence ID" value="ETS79267.1"/>
    <property type="molecule type" value="Genomic_DNA"/>
</dbReference>
<dbReference type="Pfam" id="PF17786">
    <property type="entry name" value="Mannosidase_ig"/>
    <property type="match status" value="1"/>
</dbReference>
<sequence>MPQRLKLDQGWFLQQAGDDDSTEHERLSVPSVPTDVYQVLLAHDKIADPVQDLNELSVRWIADKQWIYTTKLRIDTLAVKNGERVDLVFEGLDTFATVRLDGQVILEAGNMFLSYRCNINRLVCKDEPNDEHELEITFASARLRGQELVEEHKHEHRFIARQSEDSRIPVRKAQYHWGWDWGPILSGTSGPWRPVYLEYYSTKINDLWAEYTFGADGNCIGYLYCETRCSQIGSRILFSISCDDDEVCQVECEQTDRDDADSFGCRFVILSPKLWYPFSHGPQPRYKISATLVQEGVIIDQSSKLIGLRKVELIQEPDDFGKSFYFRINDVDVFVGGSCWIPASNHLSSLTRDQYHDWIQLLRDGNQNMIRVWGGGIYEDDAFYDACDELGVLVWQDFCFACGNYPTYPSFRSSVESEAFQNLLRLRNHPSLVIWAGSNEDYQVQERYKLEYNYDDKDPRSWLKTDFPARYYYEYFFPNLVKRHNPGAVYHPTSPWGDGKRSDDPTVGDIHQWNIWHGTMEKYQYSEKLCGRLVSEFGMVAYPHLETIQSVITSPEQRHPGSVIMDFHNKAIGHERRLMSYIAENFQVKYDLAAFIHLSQIVQAEAMAYAYKAWRKSWGVKSHRGCGGVLVWQLNDCWPTISWAIVDHYRVKKPAYYSIQRALAPCAVGISRTCHDWSQTHMNAMLDLGHVDPTKDARTDTEYEVWVVNDRQEPINFEVEIRFISVKTGADVLPVIHKYLLAGANCTSTVVKTSIGPLNPDLEDSSTPFDLSKYDPYVIHATLKHVDQEEILSSDAAWPQPFKYLDFTGERLSMETSRISNEELQVHVNASHPVKGLVFEERRGLTLSSNNFDVIPGALEIVVVIKGSDLTDVRYTYIGAPSGSIQLNTGAI</sequence>
<evidence type="ECO:0000256" key="3">
    <source>
        <dbReference type="ARBA" id="ARBA00012754"/>
    </source>
</evidence>
<evidence type="ECO:0000313" key="8">
    <source>
        <dbReference type="EMBL" id="ETS79267.1"/>
    </source>
</evidence>
<dbReference type="Gene3D" id="2.60.40.10">
    <property type="entry name" value="Immunoglobulins"/>
    <property type="match status" value="1"/>
</dbReference>
<evidence type="ECO:0000256" key="1">
    <source>
        <dbReference type="ARBA" id="ARBA00000829"/>
    </source>
</evidence>
<evidence type="ECO:0000259" key="6">
    <source>
        <dbReference type="Pfam" id="PF17786"/>
    </source>
</evidence>
<keyword evidence="5" id="KW-0326">Glycosidase</keyword>
<dbReference type="SUPFAM" id="SSF49303">
    <property type="entry name" value="beta-Galactosidase/glucuronidase domain"/>
    <property type="match status" value="1"/>
</dbReference>
<dbReference type="InterPro" id="IPR041447">
    <property type="entry name" value="Mannosidase_ig"/>
</dbReference>
<dbReference type="KEGG" id="pfy:PFICI_09120"/>
<dbReference type="GO" id="GO:0006516">
    <property type="term" value="P:glycoprotein catabolic process"/>
    <property type="evidence" value="ECO:0007669"/>
    <property type="project" value="TreeGrafter"/>
</dbReference>
<dbReference type="PANTHER" id="PTHR43730">
    <property type="entry name" value="BETA-MANNOSIDASE"/>
    <property type="match status" value="1"/>
</dbReference>
<dbReference type="RefSeq" id="XP_007835892.1">
    <property type="nucleotide sequence ID" value="XM_007837701.1"/>
</dbReference>
<dbReference type="Gene3D" id="3.20.20.80">
    <property type="entry name" value="Glycosidases"/>
    <property type="match status" value="1"/>
</dbReference>
<evidence type="ECO:0000259" key="7">
    <source>
        <dbReference type="Pfam" id="PF22666"/>
    </source>
</evidence>
<feature type="domain" description="Beta-mannosidase-like galactose-binding" evidence="7">
    <location>
        <begin position="11"/>
        <end position="193"/>
    </location>
</feature>